<proteinExistence type="predicted"/>
<protein>
    <submittedName>
        <fullName evidence="1">Uncharacterized protein</fullName>
    </submittedName>
</protein>
<organism evidence="1 2">
    <name type="scientific">Choristoneura fumiferana</name>
    <name type="common">Spruce budworm moth</name>
    <name type="synonym">Archips fumiferana</name>
    <dbReference type="NCBI Taxonomy" id="7141"/>
    <lineage>
        <taxon>Eukaryota</taxon>
        <taxon>Metazoa</taxon>
        <taxon>Ecdysozoa</taxon>
        <taxon>Arthropoda</taxon>
        <taxon>Hexapoda</taxon>
        <taxon>Insecta</taxon>
        <taxon>Pterygota</taxon>
        <taxon>Neoptera</taxon>
        <taxon>Endopterygota</taxon>
        <taxon>Lepidoptera</taxon>
        <taxon>Glossata</taxon>
        <taxon>Ditrysia</taxon>
        <taxon>Tortricoidea</taxon>
        <taxon>Tortricidae</taxon>
        <taxon>Tortricinae</taxon>
        <taxon>Choristoneura</taxon>
    </lineage>
</organism>
<evidence type="ECO:0000313" key="2">
    <source>
        <dbReference type="Proteomes" id="UP001064048"/>
    </source>
</evidence>
<name>A0ACC0KDH5_CHOFU</name>
<keyword evidence="2" id="KW-1185">Reference proteome</keyword>
<gene>
    <name evidence="1" type="ORF">MSG28_012459</name>
</gene>
<evidence type="ECO:0000313" key="1">
    <source>
        <dbReference type="EMBL" id="KAI8434424.1"/>
    </source>
</evidence>
<dbReference type="Proteomes" id="UP001064048">
    <property type="component" value="Chromosome 21"/>
</dbReference>
<dbReference type="EMBL" id="CM046121">
    <property type="protein sequence ID" value="KAI8434424.1"/>
    <property type="molecule type" value="Genomic_DNA"/>
</dbReference>
<reference evidence="1 2" key="1">
    <citation type="journal article" date="2022" name="Genome Biol. Evol.">
        <title>The Spruce Budworm Genome: Reconstructing the Evolutionary History of Antifreeze Proteins.</title>
        <authorList>
            <person name="Beliveau C."/>
            <person name="Gagne P."/>
            <person name="Picq S."/>
            <person name="Vernygora O."/>
            <person name="Keeling C.I."/>
            <person name="Pinkney K."/>
            <person name="Doucet D."/>
            <person name="Wen F."/>
            <person name="Johnston J.S."/>
            <person name="Maaroufi H."/>
            <person name="Boyle B."/>
            <person name="Laroche J."/>
            <person name="Dewar K."/>
            <person name="Juretic N."/>
            <person name="Blackburn G."/>
            <person name="Nisole A."/>
            <person name="Brunet B."/>
            <person name="Brandao M."/>
            <person name="Lumley L."/>
            <person name="Duan J."/>
            <person name="Quan G."/>
            <person name="Lucarotti C.J."/>
            <person name="Roe A.D."/>
            <person name="Sperling F.A.H."/>
            <person name="Levesque R.C."/>
            <person name="Cusson M."/>
        </authorList>
    </citation>
    <scope>NUCLEOTIDE SEQUENCE [LARGE SCALE GENOMIC DNA]</scope>
    <source>
        <strain evidence="1">Glfc:IPQL:Cfum</strain>
    </source>
</reference>
<comment type="caution">
    <text evidence="1">The sequence shown here is derived from an EMBL/GenBank/DDBJ whole genome shotgun (WGS) entry which is preliminary data.</text>
</comment>
<sequence>MAMKTLTHGQHRLTRLPHSVRFSGDDSNKYKPLDSSDSSPPIFGPSSYTNPNHDSGAPSPDYPTGYQPAAHRFRHNEQRIKLLTQINQIVQQRVDLEANRLTLSNLLEELRRKLKRRTEECHLEKKDRMKALKQANVRLEKEKLNLSSEIEHVKRHLLKEESHHVQHARTAVVQAIQGVTNTKVPPAENLFSQCSVSELPNVVCRNVAKNAPSRSADSKLAAARLMRDIAELRQRVAQVENRLANEMKAIKLVVSLKCNLPHLRCEKKLEVWCGPLAVRAWQPRELGGPVTLYGVDVVSALPIQIHMKNTYRSRRGGAGRRKRQAEMDIARLRKELSYNKSCIASLRLAPPPLRKQCSKFA</sequence>
<accession>A0ACC0KDH5</accession>